<evidence type="ECO:0000313" key="8">
    <source>
        <dbReference type="Proteomes" id="UP000481852"/>
    </source>
</evidence>
<protein>
    <recommendedName>
        <fullName evidence="6">Ribosomal processing cysteine protease Prp</fullName>
    </recommendedName>
</protein>
<dbReference type="EMBL" id="VULZ01000001">
    <property type="protein sequence ID" value="MSS13790.1"/>
    <property type="molecule type" value="Genomic_DNA"/>
</dbReference>
<evidence type="ECO:0000313" key="7">
    <source>
        <dbReference type="EMBL" id="MSS13790.1"/>
    </source>
</evidence>
<evidence type="ECO:0000256" key="5">
    <source>
        <dbReference type="ARBA" id="ARBA00044503"/>
    </source>
</evidence>
<dbReference type="SUPFAM" id="SSF118010">
    <property type="entry name" value="TM1457-like"/>
    <property type="match status" value="1"/>
</dbReference>
<dbReference type="CDD" id="cd16332">
    <property type="entry name" value="Prp-like"/>
    <property type="match status" value="1"/>
</dbReference>
<gene>
    <name evidence="7" type="ORF">FYJ35_01825</name>
</gene>
<evidence type="ECO:0000256" key="1">
    <source>
        <dbReference type="ARBA" id="ARBA00022517"/>
    </source>
</evidence>
<dbReference type="Proteomes" id="UP000481852">
    <property type="component" value="Unassembled WGS sequence"/>
</dbReference>
<dbReference type="Gene3D" id="3.30.70.1490">
    <property type="entry name" value="Cysteine protease Prp"/>
    <property type="match status" value="1"/>
</dbReference>
<sequence length="94" mass="10393">MIRVKITDKGIRMNGHADCSIRGQDIVCSAISALTCTLIASMEQLTNNRIRADTGCGRTVIEWQELSDTGKLLVDSWFVGIAAINEQYNCIKFV</sequence>
<reference evidence="7 8" key="1">
    <citation type="submission" date="2019-08" db="EMBL/GenBank/DDBJ databases">
        <title>In-depth cultivation of the pig gut microbiome towards novel bacterial diversity and tailored functional studies.</title>
        <authorList>
            <person name="Wylensek D."/>
            <person name="Hitch T.C.A."/>
            <person name="Clavel T."/>
        </authorList>
    </citation>
    <scope>NUCLEOTIDE SEQUENCE [LARGE SCALE GENOMIC DNA]</scope>
    <source>
        <strain evidence="7 8">Oil+RF-744-WCA-WT-11</strain>
    </source>
</reference>
<keyword evidence="4" id="KW-0788">Thiol protease</keyword>
<evidence type="ECO:0000256" key="4">
    <source>
        <dbReference type="ARBA" id="ARBA00022807"/>
    </source>
</evidence>
<evidence type="ECO:0000256" key="3">
    <source>
        <dbReference type="ARBA" id="ARBA00022801"/>
    </source>
</evidence>
<keyword evidence="1" id="KW-0690">Ribosome biogenesis</keyword>
<dbReference type="AlphaFoldDB" id="A0A6L5X0J7"/>
<keyword evidence="8" id="KW-1185">Reference proteome</keyword>
<dbReference type="Pfam" id="PF04327">
    <property type="entry name" value="Peptidase_Prp"/>
    <property type="match status" value="1"/>
</dbReference>
<proteinExistence type="inferred from homology"/>
<evidence type="ECO:0000256" key="2">
    <source>
        <dbReference type="ARBA" id="ARBA00022670"/>
    </source>
</evidence>
<comment type="caution">
    <text evidence="7">The sequence shown here is derived from an EMBL/GenBank/DDBJ whole genome shotgun (WGS) entry which is preliminary data.</text>
</comment>
<dbReference type="RefSeq" id="WP_154522264.1">
    <property type="nucleotide sequence ID" value="NZ_VULZ01000001.1"/>
</dbReference>
<evidence type="ECO:0000256" key="6">
    <source>
        <dbReference type="ARBA" id="ARBA00044538"/>
    </source>
</evidence>
<dbReference type="InterPro" id="IPR007422">
    <property type="entry name" value="Peptidase_Prp"/>
</dbReference>
<dbReference type="GO" id="GO:0008234">
    <property type="term" value="F:cysteine-type peptidase activity"/>
    <property type="evidence" value="ECO:0007669"/>
    <property type="project" value="UniProtKB-KW"/>
</dbReference>
<comment type="similarity">
    <text evidence="5">Belongs to the Prp family.</text>
</comment>
<keyword evidence="2 7" id="KW-0645">Protease</keyword>
<organism evidence="7 8">
    <name type="scientific">Porcincola intestinalis</name>
    <dbReference type="NCBI Taxonomy" id="2606632"/>
    <lineage>
        <taxon>Bacteria</taxon>
        <taxon>Bacillati</taxon>
        <taxon>Bacillota</taxon>
        <taxon>Clostridia</taxon>
        <taxon>Lachnospirales</taxon>
        <taxon>Lachnospiraceae</taxon>
        <taxon>Porcincola</taxon>
    </lineage>
</organism>
<dbReference type="GO" id="GO:0042254">
    <property type="term" value="P:ribosome biogenesis"/>
    <property type="evidence" value="ECO:0007669"/>
    <property type="project" value="UniProtKB-KW"/>
</dbReference>
<name>A0A6L5X0J7_9FIRM</name>
<keyword evidence="3" id="KW-0378">Hydrolase</keyword>
<accession>A0A6L5X0J7</accession>
<dbReference type="GO" id="GO:0006508">
    <property type="term" value="P:proteolysis"/>
    <property type="evidence" value="ECO:0007669"/>
    <property type="project" value="UniProtKB-KW"/>
</dbReference>
<dbReference type="InterPro" id="IPR036764">
    <property type="entry name" value="Peptidase_Prp_sf"/>
</dbReference>